<gene>
    <name evidence="1" type="ORF">Ep4_006</name>
</gene>
<keyword evidence="2" id="KW-1185">Reference proteome</keyword>
<organism evidence="1 2">
    <name type="scientific">Pseudomonas phage Ep4</name>
    <dbReference type="NCBI Taxonomy" id="3057492"/>
    <lineage>
        <taxon>Viruses</taxon>
        <taxon>Duplodnaviria</taxon>
        <taxon>Heunggongvirae</taxon>
        <taxon>Uroviricota</taxon>
        <taxon>Caudoviricetes</taxon>
        <taxon>Autographivirales</taxon>
        <taxon>Autoscriptoviridae</taxon>
        <taxon>Corkvirinae</taxon>
        <taxon>Actinidiaevirus</taxon>
        <taxon>Actinidiaevirus Ep4</taxon>
    </lineage>
</organism>
<reference evidence="1 2" key="1">
    <citation type="submission" date="2023-07" db="EMBL/GenBank/DDBJ databases">
        <title>Complete genome sequence of Pseudomonas phage Ep4.</title>
        <authorList>
            <person name="Aono M."/>
            <person name="Yagi H."/>
            <person name="Kobayashi K."/>
        </authorList>
    </citation>
    <scope>NUCLEOTIDE SEQUENCE [LARGE SCALE GENOMIC DNA]</scope>
    <source>
        <strain evidence="1 2">Ep4</strain>
    </source>
</reference>
<protein>
    <submittedName>
        <fullName evidence="1">Nucleotidyl transferase</fullName>
    </submittedName>
</protein>
<proteinExistence type="predicted"/>
<evidence type="ECO:0000313" key="2">
    <source>
        <dbReference type="Proteomes" id="UP001304640"/>
    </source>
</evidence>
<name>A0AAU9E6R4_9CAUD</name>
<dbReference type="GO" id="GO:0016740">
    <property type="term" value="F:transferase activity"/>
    <property type="evidence" value="ECO:0007669"/>
    <property type="project" value="UniProtKB-KW"/>
</dbReference>
<accession>A0AAU9E6R4</accession>
<dbReference type="EMBL" id="LC776701">
    <property type="protein sequence ID" value="BEQ12865.1"/>
    <property type="molecule type" value="Genomic_DNA"/>
</dbReference>
<keyword evidence="1" id="KW-0808">Transferase</keyword>
<sequence length="163" mass="18023">MKFTDLSAAQRSMLTMLCTGQTFNTAELGRGTNPRLDAKIAATVLMDLRERGIVYSSQKLASQQYAQWRASCYGMDVFQGRPNEVVRSAPCVPATDAHGQQPTGTWVVYQTDAPRWTCVFPSEAEALARAAALTDEQKVEFCVARQVARVKPVTQPTHVIERV</sequence>
<dbReference type="Proteomes" id="UP001304640">
    <property type="component" value="Segment"/>
</dbReference>
<evidence type="ECO:0000313" key="1">
    <source>
        <dbReference type="EMBL" id="BEQ12865.1"/>
    </source>
</evidence>